<protein>
    <submittedName>
        <fullName evidence="1">A1L transcription factor/late transcription factor VLTF-2</fullName>
    </submittedName>
</protein>
<accession>A0A481Z943</accession>
<organism evidence="1">
    <name type="scientific">Pithovirus LCPAC401</name>
    <dbReference type="NCBI Taxonomy" id="2506595"/>
    <lineage>
        <taxon>Viruses</taxon>
        <taxon>Pithoviruses</taxon>
    </lineage>
</organism>
<dbReference type="EMBL" id="MK500577">
    <property type="protein sequence ID" value="QBK92423.1"/>
    <property type="molecule type" value="Genomic_DNA"/>
</dbReference>
<proteinExistence type="predicted"/>
<evidence type="ECO:0000313" key="1">
    <source>
        <dbReference type="EMBL" id="QBK92423.1"/>
    </source>
</evidence>
<sequence>MNTRFLIRGSRTEEILEKLNSGKYNSVKLKYDKSREEKETIINESEGVSVITKRGRRVIVAAKGHQMYVSFVSKGKYTNAPCMWCRTLIQDNPIGLPVGNMDMIIDDDHTRLICYIEDLYCTFECLYASFQMFYNRKDCYGSSEEMILHLFNIMHPGEILEPADDWRVLKSNNGWMSIEQFREREHRFIDTGKIILVPIKRIYELIQ</sequence>
<name>A0A481Z943_9VIRU</name>
<reference evidence="1" key="1">
    <citation type="journal article" date="2019" name="MBio">
        <title>Virus Genomes from Deep Sea Sediments Expand the Ocean Megavirome and Support Independent Origins of Viral Gigantism.</title>
        <authorList>
            <person name="Backstrom D."/>
            <person name="Yutin N."/>
            <person name="Jorgensen S.L."/>
            <person name="Dharamshi J."/>
            <person name="Homa F."/>
            <person name="Zaremba-Niedwiedzka K."/>
            <person name="Spang A."/>
            <person name="Wolf Y.I."/>
            <person name="Koonin E.V."/>
            <person name="Ettema T.J."/>
        </authorList>
    </citation>
    <scope>NUCLEOTIDE SEQUENCE</scope>
</reference>
<gene>
    <name evidence="1" type="ORF">LCPAC401_00610</name>
</gene>